<gene>
    <name evidence="11" type="ORF">BLL40_16635</name>
</gene>
<feature type="active site" description="Charge relay system" evidence="5 6">
    <location>
        <position position="448"/>
    </location>
</feature>
<dbReference type="InterPro" id="IPR000209">
    <property type="entry name" value="Peptidase_S8/S53_dom"/>
</dbReference>
<dbReference type="PANTHER" id="PTHR43399:SF4">
    <property type="entry name" value="CELL WALL-ASSOCIATED PROTEASE"/>
    <property type="match status" value="1"/>
</dbReference>
<sequence length="1018" mass="109728">MKKQLMVLAAASVLTFSQFVAPALTIDNVQATTQETNNMKKKSKGYKPTAANEPIKVEGKKTDKQYKNTQEEIVKAKEGKVSVSDKKPVHIADASKKYAKGELIVKFKRGNGPSSIGTAGRALELKSQKTFKTSGAHLYTFNASKKSVDEAIKTLKATGAFEYVEPNYIVKATTISDPLYSNQWGANNTGQAIQGWTGLNGFDIDAETAWGKTLGDSSLVVGVIDTGTDINHPDLADNIWTNSGEIPNDGLDNDGNGYIDDVNGWDFYYADNSVYDYSWEDGHGTHVSGTIAANDNSIGVRGIAPNVKIMPLKFLGGYDGSGYTSDAILAIEYAKAKGVKILNNSWGGGEYSTALKETIENSGTLFIAAAGNDGTNTDAYPEYPASYDSDNILSVGSADNDGFRSWFSNYGVNTVDVFAPGGDIISTVPKEDSALDYSAAYGYKSGTSMATPHVSGVAALIASHSPSLTPLAIKSTIMQTSTEYNSLYYYSQTGGLINAGKAVGYSPDNDIPGLPLSGQHTAGTLHATEDLDDVFAVTLDAKEKIKLDLTGASGTDFDLYLFNPAAQTVHTSQNIIAYSEQAGTSTESIEFIAPHDGTYYIDVYAYAGNGSYDLHVVQGAQAGAYENTAYELNYTNRHYPNICYGGYCDWTLVNDSLASGGNYATMNDSEKTVKFAFYGKGIKYNAIKGSTNGIAKVTIDGQYEYFVDLYFSTTAAATVFEKTDLEPGRHTFQIEWTGKAGNGGRKTATNVTLDTLEVIGEQTETVVEDDNANVKYGETWSKATSSTYSGGSLAYINKTGASATFKFNGTGIKYYALKSRNYGFVDVYIDDVKVETVNLYSSASKYKQLVFEKNDLTAGEHIIKIISTGTKDPSSTSTNINIDNFIVLNAGTSIKIEDNDPFMKYVNTWLNASNTVYNGGTLKYTNIANSSVEYTFNGTGVAYYTSQASSYGQANVYIDNNLVDTVDLYNKPTKHKAKVFESASLVPGNHTIKIVHTGLKNASSSATNITLDYLEIKN</sequence>
<feature type="active site" description="Charge relay system" evidence="5 6">
    <location>
        <position position="225"/>
    </location>
</feature>
<dbReference type="PRINTS" id="PR00723">
    <property type="entry name" value="SUBTILISIN"/>
</dbReference>
<dbReference type="OrthoDB" id="9762689at2"/>
<keyword evidence="12" id="KW-1185">Reference proteome</keyword>
<dbReference type="PROSITE" id="PS51892">
    <property type="entry name" value="SUBTILASE"/>
    <property type="match status" value="1"/>
</dbReference>
<dbReference type="Pfam" id="PF22148">
    <property type="entry name" value="Fervidolysin_NPro-like"/>
    <property type="match status" value="1"/>
</dbReference>
<feature type="active site" description="Charge relay system" evidence="5 6">
    <location>
        <position position="283"/>
    </location>
</feature>
<dbReference type="InterPro" id="IPR054399">
    <property type="entry name" value="Fervidolysin-like_N_prodom"/>
</dbReference>
<dbReference type="Gene3D" id="2.60.120.260">
    <property type="entry name" value="Galactose-binding domain-like"/>
    <property type="match status" value="3"/>
</dbReference>
<dbReference type="InterPro" id="IPR023828">
    <property type="entry name" value="Peptidase_S8_Ser-AS"/>
</dbReference>
<dbReference type="PROSITE" id="PS00138">
    <property type="entry name" value="SUBTILASE_SER"/>
    <property type="match status" value="1"/>
</dbReference>
<evidence type="ECO:0000313" key="11">
    <source>
        <dbReference type="EMBL" id="OKL35222.1"/>
    </source>
</evidence>
<dbReference type="GO" id="GO:0004252">
    <property type="term" value="F:serine-type endopeptidase activity"/>
    <property type="evidence" value="ECO:0007669"/>
    <property type="project" value="UniProtKB-UniRule"/>
</dbReference>
<name>A0A1Q5NZC9_9BACI</name>
<keyword evidence="7" id="KW-0732">Signal</keyword>
<dbReference type="InterPro" id="IPR036852">
    <property type="entry name" value="Peptidase_S8/S53_dom_sf"/>
</dbReference>
<accession>A0A1Q5NZC9</accession>
<feature type="chain" id="PRO_5039234318" description="Peptidase S8/S53 domain-containing protein" evidence="7">
    <location>
        <begin position="24"/>
        <end position="1018"/>
    </location>
</feature>
<feature type="signal peptide" evidence="7">
    <location>
        <begin position="1"/>
        <end position="23"/>
    </location>
</feature>
<dbReference type="CDD" id="cd07473">
    <property type="entry name" value="Peptidases_S8_Subtilisin_like"/>
    <property type="match status" value="1"/>
</dbReference>
<evidence type="ECO:0000313" key="12">
    <source>
        <dbReference type="Proteomes" id="UP000186524"/>
    </source>
</evidence>
<dbReference type="Proteomes" id="UP000186524">
    <property type="component" value="Unassembled WGS sequence"/>
</dbReference>
<dbReference type="Gene3D" id="2.60.120.380">
    <property type="match status" value="1"/>
</dbReference>
<feature type="domain" description="Peptidase S8/S53" evidence="8">
    <location>
        <begin position="218"/>
        <end position="484"/>
    </location>
</feature>
<dbReference type="AlphaFoldDB" id="A0A1Q5NZC9"/>
<protein>
    <recommendedName>
        <fullName evidence="13">Peptidase S8/S53 domain-containing protein</fullName>
    </recommendedName>
</protein>
<evidence type="ECO:0000256" key="7">
    <source>
        <dbReference type="SAM" id="SignalP"/>
    </source>
</evidence>
<dbReference type="GO" id="GO:0005975">
    <property type="term" value="P:carbohydrate metabolic process"/>
    <property type="evidence" value="ECO:0007669"/>
    <property type="project" value="InterPro"/>
</dbReference>
<reference evidence="11 12" key="1">
    <citation type="submission" date="2016-12" db="EMBL/GenBank/DDBJ databases">
        <title>Domibacillus sp. SAOS 44 whole genome sequencing.</title>
        <authorList>
            <person name="Verma A."/>
            <person name="Krishnamurthi S."/>
        </authorList>
    </citation>
    <scope>NUCLEOTIDE SEQUENCE [LARGE SCALE GENOMIC DNA]</scope>
    <source>
        <strain evidence="11 12">SAOS 44</strain>
    </source>
</reference>
<comment type="similarity">
    <text evidence="1 6">Belongs to the peptidase S8 family.</text>
</comment>
<dbReference type="InterPro" id="IPR022398">
    <property type="entry name" value="Peptidase_S8_His-AS"/>
</dbReference>
<dbReference type="Pfam" id="PF00082">
    <property type="entry name" value="Peptidase_S8"/>
    <property type="match status" value="1"/>
</dbReference>
<organism evidence="11 12">
    <name type="scientific">Domibacillus mangrovi</name>
    <dbReference type="NCBI Taxonomy" id="1714354"/>
    <lineage>
        <taxon>Bacteria</taxon>
        <taxon>Bacillati</taxon>
        <taxon>Bacillota</taxon>
        <taxon>Bacilli</taxon>
        <taxon>Bacillales</taxon>
        <taxon>Bacillaceae</taxon>
        <taxon>Domibacillus</taxon>
    </lineage>
</organism>
<keyword evidence="3 6" id="KW-0378">Hydrolase</keyword>
<dbReference type="InterPro" id="IPR015500">
    <property type="entry name" value="Peptidase_S8_subtilisin-rel"/>
</dbReference>
<proteinExistence type="inferred from homology"/>
<dbReference type="PANTHER" id="PTHR43399">
    <property type="entry name" value="SUBTILISIN-RELATED"/>
    <property type="match status" value="1"/>
</dbReference>
<dbReference type="Pfam" id="PF04151">
    <property type="entry name" value="PPC"/>
    <property type="match status" value="1"/>
</dbReference>
<evidence type="ECO:0000259" key="8">
    <source>
        <dbReference type="Pfam" id="PF00082"/>
    </source>
</evidence>
<evidence type="ECO:0000256" key="4">
    <source>
        <dbReference type="ARBA" id="ARBA00022825"/>
    </source>
</evidence>
<keyword evidence="2 6" id="KW-0645">Protease</keyword>
<evidence type="ECO:0000259" key="9">
    <source>
        <dbReference type="Pfam" id="PF04151"/>
    </source>
</evidence>
<evidence type="ECO:0000256" key="2">
    <source>
        <dbReference type="ARBA" id="ARBA00022670"/>
    </source>
</evidence>
<evidence type="ECO:0000256" key="1">
    <source>
        <dbReference type="ARBA" id="ARBA00011073"/>
    </source>
</evidence>
<dbReference type="InterPro" id="IPR034204">
    <property type="entry name" value="PfSUB1-like_cat_dom"/>
</dbReference>
<evidence type="ECO:0008006" key="13">
    <source>
        <dbReference type="Google" id="ProtNLM"/>
    </source>
</evidence>
<dbReference type="GO" id="GO:0004553">
    <property type="term" value="F:hydrolase activity, hydrolyzing O-glycosyl compounds"/>
    <property type="evidence" value="ECO:0007669"/>
    <property type="project" value="InterPro"/>
</dbReference>
<dbReference type="PROSITE" id="PS00137">
    <property type="entry name" value="SUBTILASE_HIS"/>
    <property type="match status" value="1"/>
</dbReference>
<dbReference type="PROSITE" id="PS01095">
    <property type="entry name" value="GH18_1"/>
    <property type="match status" value="1"/>
</dbReference>
<dbReference type="Gene3D" id="3.40.50.200">
    <property type="entry name" value="Peptidase S8/S53 domain"/>
    <property type="match status" value="1"/>
</dbReference>
<feature type="domain" description="Fervidolysin-like N-terminal prodomain" evidence="10">
    <location>
        <begin position="92"/>
        <end position="167"/>
    </location>
</feature>
<dbReference type="InterPro" id="IPR007280">
    <property type="entry name" value="Peptidase_C_arc/bac"/>
</dbReference>
<dbReference type="STRING" id="1714354.BLL40_16635"/>
<dbReference type="SUPFAM" id="SSF52743">
    <property type="entry name" value="Subtilisin-like"/>
    <property type="match status" value="1"/>
</dbReference>
<dbReference type="SUPFAM" id="SSF89260">
    <property type="entry name" value="Collagen-binding domain"/>
    <property type="match status" value="1"/>
</dbReference>
<evidence type="ECO:0000256" key="6">
    <source>
        <dbReference type="PROSITE-ProRule" id="PRU01240"/>
    </source>
</evidence>
<comment type="caution">
    <text evidence="11">The sequence shown here is derived from an EMBL/GenBank/DDBJ whole genome shotgun (WGS) entry which is preliminary data.</text>
</comment>
<dbReference type="EMBL" id="MRWQ01000034">
    <property type="protein sequence ID" value="OKL35222.1"/>
    <property type="molecule type" value="Genomic_DNA"/>
</dbReference>
<feature type="domain" description="Peptidase C-terminal archaeal/bacterial" evidence="9">
    <location>
        <begin position="533"/>
        <end position="605"/>
    </location>
</feature>
<evidence type="ECO:0000256" key="5">
    <source>
        <dbReference type="PIRSR" id="PIRSR615500-1"/>
    </source>
</evidence>
<keyword evidence="4 6" id="KW-0720">Serine protease</keyword>
<evidence type="ECO:0000259" key="10">
    <source>
        <dbReference type="Pfam" id="PF22148"/>
    </source>
</evidence>
<dbReference type="InterPro" id="IPR051048">
    <property type="entry name" value="Peptidase_S8/S53_subtilisin"/>
</dbReference>
<evidence type="ECO:0000256" key="3">
    <source>
        <dbReference type="ARBA" id="ARBA00022801"/>
    </source>
</evidence>
<dbReference type="InterPro" id="IPR001579">
    <property type="entry name" value="Glyco_hydro_18_chit_AS"/>
</dbReference>
<dbReference type="RefSeq" id="WP_073712960.1">
    <property type="nucleotide sequence ID" value="NZ_MRWQ01000034.1"/>
</dbReference>
<dbReference type="GO" id="GO:0006508">
    <property type="term" value="P:proteolysis"/>
    <property type="evidence" value="ECO:0007669"/>
    <property type="project" value="UniProtKB-KW"/>
</dbReference>